<proteinExistence type="predicted"/>
<feature type="domain" description="HVO-A0261-like N-terminal" evidence="1">
    <location>
        <begin position="9"/>
        <end position="64"/>
    </location>
</feature>
<evidence type="ECO:0000313" key="3">
    <source>
        <dbReference type="Proteomes" id="UP000199076"/>
    </source>
</evidence>
<protein>
    <submittedName>
        <fullName evidence="2">Helix-turn-helix domain-containing protein</fullName>
    </submittedName>
</protein>
<organism evidence="2 3">
    <name type="scientific">Halorientalis regularis</name>
    <dbReference type="NCBI Taxonomy" id="660518"/>
    <lineage>
        <taxon>Archaea</taxon>
        <taxon>Methanobacteriati</taxon>
        <taxon>Methanobacteriota</taxon>
        <taxon>Stenosarchaea group</taxon>
        <taxon>Halobacteria</taxon>
        <taxon>Halobacteriales</taxon>
        <taxon>Haloarculaceae</taxon>
        <taxon>Halorientalis</taxon>
    </lineage>
</organism>
<dbReference type="SUPFAM" id="SSF46785">
    <property type="entry name" value="Winged helix' DNA-binding domain"/>
    <property type="match status" value="1"/>
</dbReference>
<dbReference type="AlphaFoldDB" id="A0A1G7J896"/>
<dbReference type="RefSeq" id="WP_092689917.1">
    <property type="nucleotide sequence ID" value="NZ_FNBK01000004.1"/>
</dbReference>
<dbReference type="InterPro" id="IPR011991">
    <property type="entry name" value="ArsR-like_HTH"/>
</dbReference>
<dbReference type="Gene3D" id="1.10.10.10">
    <property type="entry name" value="Winged helix-like DNA-binding domain superfamily/Winged helix DNA-binding domain"/>
    <property type="match status" value="1"/>
</dbReference>
<name>A0A1G7J896_9EURY</name>
<dbReference type="InterPro" id="IPR057527">
    <property type="entry name" value="HVO_A0261-like_N"/>
</dbReference>
<dbReference type="Pfam" id="PF25213">
    <property type="entry name" value="HVO_A0261_N"/>
    <property type="match status" value="1"/>
</dbReference>
<dbReference type="EMBL" id="FNBK01000004">
    <property type="protein sequence ID" value="SDF20719.1"/>
    <property type="molecule type" value="Genomic_DNA"/>
</dbReference>
<keyword evidence="3" id="KW-1185">Reference proteome</keyword>
<dbReference type="InterPro" id="IPR036390">
    <property type="entry name" value="WH_DNA-bd_sf"/>
</dbReference>
<reference evidence="3" key="1">
    <citation type="submission" date="2016-10" db="EMBL/GenBank/DDBJ databases">
        <authorList>
            <person name="Varghese N."/>
            <person name="Submissions S."/>
        </authorList>
    </citation>
    <scope>NUCLEOTIDE SEQUENCE [LARGE SCALE GENOMIC DNA]</scope>
    <source>
        <strain evidence="3">IBRC-M 10760</strain>
    </source>
</reference>
<sequence length="114" mass="12753">MDADSDVEAIATLLADDCARTILEATAAQPLSADELSDRCGVSTPTVYRRLEDLRVHDLVTEQTRADADGHHYKVYTATLDRVVVDLSADGLTIRLSRRDRMADRFTQFVEDLR</sequence>
<gene>
    <name evidence="2" type="ORF">SAMN05216218_104227</name>
</gene>
<dbReference type="CDD" id="cd00090">
    <property type="entry name" value="HTH_ARSR"/>
    <property type="match status" value="1"/>
</dbReference>
<dbReference type="InterPro" id="IPR036388">
    <property type="entry name" value="WH-like_DNA-bd_sf"/>
</dbReference>
<dbReference type="Proteomes" id="UP000199076">
    <property type="component" value="Unassembled WGS sequence"/>
</dbReference>
<evidence type="ECO:0000259" key="1">
    <source>
        <dbReference type="Pfam" id="PF25213"/>
    </source>
</evidence>
<accession>A0A1G7J896</accession>
<evidence type="ECO:0000313" key="2">
    <source>
        <dbReference type="EMBL" id="SDF20719.1"/>
    </source>
</evidence>
<dbReference type="STRING" id="660518.SAMN05216218_104227"/>